<keyword evidence="3" id="KW-1185">Reference proteome</keyword>
<organism evidence="2 3">
    <name type="scientific">Alysiella crassa</name>
    <dbReference type="NCBI Taxonomy" id="153491"/>
    <lineage>
        <taxon>Bacteria</taxon>
        <taxon>Pseudomonadati</taxon>
        <taxon>Pseudomonadota</taxon>
        <taxon>Betaproteobacteria</taxon>
        <taxon>Neisseriales</taxon>
        <taxon>Neisseriaceae</taxon>
        <taxon>Alysiella</taxon>
    </lineage>
</organism>
<dbReference type="CDD" id="cd00093">
    <property type="entry name" value="HTH_XRE"/>
    <property type="match status" value="1"/>
</dbReference>
<protein>
    <submittedName>
        <fullName evidence="2">Uncharacterized conserved small protein</fullName>
    </submittedName>
</protein>
<sequence length="93" mass="10180">MQTYQSVFDAICDTPAEAANMKLRAELMRHIAATIQANHWTQSQAAQHCGITQPRMNDLLNGKISKFSLDALVNINAHLGQSISIQFGVLQAA</sequence>
<dbReference type="InterPro" id="IPR001387">
    <property type="entry name" value="Cro/C1-type_HTH"/>
</dbReference>
<dbReference type="InterPro" id="IPR039554">
    <property type="entry name" value="HigA2-like_HTH"/>
</dbReference>
<dbReference type="InterPro" id="IPR010982">
    <property type="entry name" value="Lambda_DNA-bd_dom_sf"/>
</dbReference>
<dbReference type="SUPFAM" id="SSF47413">
    <property type="entry name" value="lambda repressor-like DNA-binding domains"/>
    <property type="match status" value="1"/>
</dbReference>
<accession>A0A376BKI1</accession>
<dbReference type="OrthoDB" id="129377at2"/>
<name>A0A376BKI1_9NEIS</name>
<proteinExistence type="predicted"/>
<dbReference type="GO" id="GO:0003677">
    <property type="term" value="F:DNA binding"/>
    <property type="evidence" value="ECO:0007669"/>
    <property type="project" value="InterPro"/>
</dbReference>
<reference evidence="2 3" key="1">
    <citation type="submission" date="2018-06" db="EMBL/GenBank/DDBJ databases">
        <authorList>
            <consortium name="Pathogen Informatics"/>
            <person name="Doyle S."/>
        </authorList>
    </citation>
    <scope>NUCLEOTIDE SEQUENCE [LARGE SCALE GENOMIC DNA]</scope>
    <source>
        <strain evidence="2 3">NCTC10283</strain>
    </source>
</reference>
<dbReference type="PROSITE" id="PS50943">
    <property type="entry name" value="HTH_CROC1"/>
    <property type="match status" value="1"/>
</dbReference>
<dbReference type="STRING" id="1120980.GCA_000745955_02422"/>
<dbReference type="Pfam" id="PF13744">
    <property type="entry name" value="HTH_37"/>
    <property type="match status" value="1"/>
</dbReference>
<gene>
    <name evidence="2" type="ORF">NCTC10283_00198</name>
</gene>
<dbReference type="RefSeq" id="WP_034295395.1">
    <property type="nucleotide sequence ID" value="NZ_CP091519.2"/>
</dbReference>
<evidence type="ECO:0000259" key="1">
    <source>
        <dbReference type="PROSITE" id="PS50943"/>
    </source>
</evidence>
<evidence type="ECO:0000313" key="3">
    <source>
        <dbReference type="Proteomes" id="UP000254209"/>
    </source>
</evidence>
<dbReference type="EMBL" id="UFSO01000002">
    <property type="protein sequence ID" value="SSY70133.1"/>
    <property type="molecule type" value="Genomic_DNA"/>
</dbReference>
<feature type="domain" description="HTH cro/C1-type" evidence="1">
    <location>
        <begin position="31"/>
        <end position="86"/>
    </location>
</feature>
<dbReference type="AlphaFoldDB" id="A0A376BKI1"/>
<evidence type="ECO:0000313" key="2">
    <source>
        <dbReference type="EMBL" id="SSY70133.1"/>
    </source>
</evidence>
<dbReference type="Proteomes" id="UP000254209">
    <property type="component" value="Unassembled WGS sequence"/>
</dbReference>
<dbReference type="Gene3D" id="1.10.260.40">
    <property type="entry name" value="lambda repressor-like DNA-binding domains"/>
    <property type="match status" value="1"/>
</dbReference>